<keyword evidence="1" id="KW-1133">Transmembrane helix</keyword>
<organism evidence="3 4">
    <name type="scientific">Sphingomonas sanguinis</name>
    <dbReference type="NCBI Taxonomy" id="33051"/>
    <lineage>
        <taxon>Bacteria</taxon>
        <taxon>Pseudomonadati</taxon>
        <taxon>Pseudomonadota</taxon>
        <taxon>Alphaproteobacteria</taxon>
        <taxon>Sphingomonadales</taxon>
        <taxon>Sphingomonadaceae</taxon>
        <taxon>Sphingomonas</taxon>
    </lineage>
</organism>
<accession>A0A7Y7USH2</accession>
<evidence type="ECO:0000313" key="3">
    <source>
        <dbReference type="EMBL" id="NVP32370.1"/>
    </source>
</evidence>
<dbReference type="RefSeq" id="WP_170171212.1">
    <property type="nucleotide sequence ID" value="NZ_JABEOV010000024.1"/>
</dbReference>
<keyword evidence="1" id="KW-0472">Membrane</keyword>
<keyword evidence="5" id="KW-1185">Reference proteome</keyword>
<evidence type="ECO:0000313" key="5">
    <source>
        <dbReference type="Proteomes" id="UP000557656"/>
    </source>
</evidence>
<protein>
    <submittedName>
        <fullName evidence="3">Uncharacterized protein</fullName>
    </submittedName>
</protein>
<dbReference type="EMBL" id="JABEOV010000024">
    <property type="protein sequence ID" value="NNG54945.1"/>
    <property type="molecule type" value="Genomic_DNA"/>
</dbReference>
<reference evidence="4 5" key="1">
    <citation type="submission" date="2020-05" db="EMBL/GenBank/DDBJ databases">
        <title>Draft Genome Sequences of Sphingomonas sp. Isolated from the International Space Station.</title>
        <authorList>
            <person name="Bijlani S."/>
            <person name="Singh N.K."/>
            <person name="Mason C.E."/>
            <person name="Wang C.C."/>
            <person name="Venkateswaran K."/>
        </authorList>
    </citation>
    <scope>NUCLEOTIDE SEQUENCE [LARGE SCALE GENOMIC DNA]</scope>
    <source>
        <strain evidence="2 5">IIF7SW-B5</strain>
        <strain evidence="3">ISS-IIF7SWP</strain>
    </source>
</reference>
<feature type="transmembrane region" description="Helical" evidence="1">
    <location>
        <begin position="56"/>
        <end position="82"/>
    </location>
</feature>
<gene>
    <name evidence="2" type="ORF">HKX05_16480</name>
    <name evidence="3" type="ORF">HLV41_15100</name>
</gene>
<sequence length="88" mass="9437">MSLLNDQPERAVWFVYSRRAGKISAHPVSFQGWIALLVCILLVGLAGWAVSSWASAIHPILGFFALAAVIVIGVLLTIRLAIAKGRPA</sequence>
<dbReference type="AlphaFoldDB" id="A0A7Y7USH2"/>
<evidence type="ECO:0000313" key="2">
    <source>
        <dbReference type="EMBL" id="NNG54945.1"/>
    </source>
</evidence>
<evidence type="ECO:0000256" key="1">
    <source>
        <dbReference type="SAM" id="Phobius"/>
    </source>
</evidence>
<dbReference type="Proteomes" id="UP000531581">
    <property type="component" value="Unassembled WGS sequence"/>
</dbReference>
<feature type="transmembrane region" description="Helical" evidence="1">
    <location>
        <begin position="28"/>
        <end position="50"/>
    </location>
</feature>
<comment type="caution">
    <text evidence="3">The sequence shown here is derived from an EMBL/GenBank/DDBJ whole genome shotgun (WGS) entry which is preliminary data.</text>
</comment>
<name>A0A7Y7USH2_9SPHN</name>
<dbReference type="EMBL" id="JABYQV010000014">
    <property type="protein sequence ID" value="NVP32370.1"/>
    <property type="molecule type" value="Genomic_DNA"/>
</dbReference>
<evidence type="ECO:0000313" key="4">
    <source>
        <dbReference type="Proteomes" id="UP000531581"/>
    </source>
</evidence>
<keyword evidence="1" id="KW-0812">Transmembrane</keyword>
<dbReference type="Proteomes" id="UP000557656">
    <property type="component" value="Unassembled WGS sequence"/>
</dbReference>
<proteinExistence type="predicted"/>